<organism evidence="1">
    <name type="scientific">Streptomyces ficellus</name>
    <dbReference type="NCBI Taxonomy" id="1977088"/>
    <lineage>
        <taxon>Bacteria</taxon>
        <taxon>Bacillati</taxon>
        <taxon>Actinomycetota</taxon>
        <taxon>Actinomycetes</taxon>
        <taxon>Kitasatosporales</taxon>
        <taxon>Streptomycetaceae</taxon>
        <taxon>Streptomyces</taxon>
    </lineage>
</organism>
<dbReference type="AlphaFoldDB" id="A0A1W5T2H9"/>
<evidence type="ECO:0000313" key="1">
    <source>
        <dbReference type="EMBL" id="ARF06226.1"/>
    </source>
</evidence>
<name>A0A1W5T2H9_9ACTN</name>
<sequence>MTRTGCGGMKGGGMGVGGGVKGGRVALPGVGMTAYGAEDTAPITGA</sequence>
<accession>A0A1W5T2H9</accession>
<reference evidence="1" key="1">
    <citation type="submission" date="2017-01" db="EMBL/GenBank/DDBJ databases">
        <title>Identification and characterization of the ficellomycin biosynthesis gene cluster from Streptomyces ficellus NRRL8067.</title>
        <authorList>
            <person name="Zhang H."/>
        </authorList>
    </citation>
    <scope>NUCLEOTIDE SEQUENCE</scope>
    <source>
        <strain evidence="1">NRRL8067</strain>
    </source>
</reference>
<dbReference type="EMBL" id="KY454693">
    <property type="protein sequence ID" value="ARF06226.1"/>
    <property type="molecule type" value="Genomic_DNA"/>
</dbReference>
<proteinExistence type="predicted"/>
<protein>
    <submittedName>
        <fullName evidence="1">Uncharacterized protein</fullName>
    </submittedName>
</protein>